<dbReference type="InterPro" id="IPR029004">
    <property type="entry name" value="Ribosomal_eL28/Mak16"/>
</dbReference>
<feature type="domain" description="Ribosomal eL28/Mak16" evidence="5">
    <location>
        <begin position="520"/>
        <end position="625"/>
    </location>
</feature>
<evidence type="ECO:0000256" key="3">
    <source>
        <dbReference type="ARBA" id="ARBA00023242"/>
    </source>
</evidence>
<organism evidence="6 7">
    <name type="scientific">Penicillium salamii</name>
    <dbReference type="NCBI Taxonomy" id="1612424"/>
    <lineage>
        <taxon>Eukaryota</taxon>
        <taxon>Fungi</taxon>
        <taxon>Dikarya</taxon>
        <taxon>Ascomycota</taxon>
        <taxon>Pezizomycotina</taxon>
        <taxon>Eurotiomycetes</taxon>
        <taxon>Eurotiomycetidae</taxon>
        <taxon>Eurotiales</taxon>
        <taxon>Aspergillaceae</taxon>
        <taxon>Penicillium</taxon>
    </lineage>
</organism>
<keyword evidence="3" id="KW-0539">Nucleus</keyword>
<dbReference type="InterPro" id="IPR006958">
    <property type="entry name" value="Mak16"/>
</dbReference>
<dbReference type="GO" id="GO:0005730">
    <property type="term" value="C:nucleolus"/>
    <property type="evidence" value="ECO:0007669"/>
    <property type="project" value="TreeGrafter"/>
</dbReference>
<dbReference type="AlphaFoldDB" id="A0A9W4J676"/>
<evidence type="ECO:0000256" key="4">
    <source>
        <dbReference type="SAM" id="MobiDB-lite"/>
    </source>
</evidence>
<feature type="compositionally biased region" description="Low complexity" evidence="4">
    <location>
        <begin position="486"/>
        <end position="505"/>
    </location>
</feature>
<dbReference type="Proteomes" id="UP001152592">
    <property type="component" value="Unassembled WGS sequence"/>
</dbReference>
<comment type="subcellular location">
    <subcellularLocation>
        <location evidence="1">Nucleus</location>
    </subcellularLocation>
</comment>
<feature type="compositionally biased region" description="Basic residues" evidence="4">
    <location>
        <begin position="785"/>
        <end position="803"/>
    </location>
</feature>
<feature type="region of interest" description="Disordered" evidence="4">
    <location>
        <begin position="710"/>
        <end position="822"/>
    </location>
</feature>
<feature type="compositionally biased region" description="Basic residues" evidence="4">
    <location>
        <begin position="510"/>
        <end position="519"/>
    </location>
</feature>
<dbReference type="InterPro" id="IPR010828">
    <property type="entry name" value="Atf2/Sli1-like"/>
</dbReference>
<comment type="similarity">
    <text evidence="2">Belongs to the MAK16 family.</text>
</comment>
<evidence type="ECO:0000313" key="7">
    <source>
        <dbReference type="Proteomes" id="UP001152592"/>
    </source>
</evidence>
<dbReference type="Pfam" id="PF04874">
    <property type="entry name" value="Mak16"/>
    <property type="match status" value="1"/>
</dbReference>
<protein>
    <recommendedName>
        <fullName evidence="5">Ribosomal eL28/Mak16 domain-containing protein</fullName>
    </recommendedName>
</protein>
<dbReference type="EMBL" id="CAJVPD010000228">
    <property type="protein sequence ID" value="CAG8372245.1"/>
    <property type="molecule type" value="Genomic_DNA"/>
</dbReference>
<evidence type="ECO:0000259" key="5">
    <source>
        <dbReference type="Pfam" id="PF01778"/>
    </source>
</evidence>
<evidence type="ECO:0000256" key="2">
    <source>
        <dbReference type="ARBA" id="ARBA00005514"/>
    </source>
</evidence>
<feature type="compositionally biased region" description="Acidic residues" evidence="4">
    <location>
        <begin position="759"/>
        <end position="779"/>
    </location>
</feature>
<evidence type="ECO:0000313" key="6">
    <source>
        <dbReference type="EMBL" id="CAG8372245.1"/>
    </source>
</evidence>
<dbReference type="GO" id="GO:0000460">
    <property type="term" value="P:maturation of 5.8S rRNA"/>
    <property type="evidence" value="ECO:0007669"/>
    <property type="project" value="TreeGrafter"/>
</dbReference>
<feature type="region of interest" description="Disordered" evidence="4">
    <location>
        <begin position="486"/>
        <end position="519"/>
    </location>
</feature>
<name>A0A9W4J676_9EURO</name>
<gene>
    <name evidence="6" type="ORF">PSALAMII_LOCUS4764</name>
</gene>
<dbReference type="OrthoDB" id="415825at2759"/>
<reference evidence="6" key="1">
    <citation type="submission" date="2021-07" db="EMBL/GenBank/DDBJ databases">
        <authorList>
            <person name="Branca A.L. A."/>
        </authorList>
    </citation>
    <scope>NUCLEOTIDE SEQUENCE</scope>
</reference>
<feature type="compositionally biased region" description="Acidic residues" evidence="4">
    <location>
        <begin position="715"/>
        <end position="750"/>
    </location>
</feature>
<dbReference type="PANTHER" id="PTHR23405:SF4">
    <property type="entry name" value="PROTEIN MAK16 HOMOLOG"/>
    <property type="match status" value="1"/>
</dbReference>
<comment type="caution">
    <text evidence="6">The sequence shown here is derived from an EMBL/GenBank/DDBJ whole genome shotgun (WGS) entry which is preliminary data.</text>
</comment>
<dbReference type="PANTHER" id="PTHR23405">
    <property type="entry name" value="MAINTENANCE OF KILLER 16 MAK16 PROTEIN-RELATED"/>
    <property type="match status" value="1"/>
</dbReference>
<evidence type="ECO:0000256" key="1">
    <source>
        <dbReference type="ARBA" id="ARBA00004123"/>
    </source>
</evidence>
<proteinExistence type="inferred from homology"/>
<sequence length="822" mass="91861">MSQPATVTRYASPNERRTISREDVGFYHALVIGAVYEIPSDAINVNSVRSFISPLTCCVQEYPYLGVVVKDKDTEQSFYEACSSVNLEHHISIIQKEPSSDGENATIQQCLPEILDRPWPADLPPWRIVVVPLTPEAPGSTRCFIAFAFSHALGDGMVGVAFHRTFLNALRRSSGSKDDSFLVTLPSKTLAEPFDTPERLPISWSFLLEPLIAVYLPKFIGKLLGLRAAASTVDAGTWIGPPMFFDPTATETSRVRILEIEAPLVQTAVRVSRSHDTKLTGTIHQMIIRALSKAIPDASVTNFVSGTPVDMRASIGIPGLTWGLFVSGYYGVHPRPSGTEAPKFSEESWTAARTMTKGMSACAATLQDQAIGLLRYVPGIRKWTLSKLGQQRDSSYELSNLLAFDNSDKGHPCRVSKMVFSQPGNVTSAPLVFNVISVKGSSLMCTVSWQAGALGVPLDEERAFVDGICLSIRADFESLELLTSSSAPTSSSEYHSPPRSFPRSFTSGRLRSKKTRKRLKTNNTFRTTKEQNFCRNEYNVSGLCNRQSCPLANSRYATVRTDPETGVMYLYMKTVERAHMPSKWWERVRLSSNYAKALEQVDERLIYWPKFLTHKCKQRLTRLTQVNIRMKNIAKEDERLGEKLVPKLAPKIRRREETRERKAESAAKVERAIERELIERLRSGAYGDRPLNVEEGIWKKVLRGLERAGDGERDVDMDDGEEIEEEEEGVGEVEYVSDLDEEEDLEDMEDWLGVNSADSSDDDEDDDESDEDSEEESSEDEKKPKPSAKRKAAPAPSKPRKKGPRIEIEYETEGAGKDQIMA</sequence>
<dbReference type="GO" id="GO:0030687">
    <property type="term" value="C:preribosome, large subunit precursor"/>
    <property type="evidence" value="ECO:0007669"/>
    <property type="project" value="TreeGrafter"/>
</dbReference>
<dbReference type="FunFam" id="3.30.390.110:FF:000001">
    <property type="entry name" value="Protein MAK16 homolog"/>
    <property type="match status" value="1"/>
</dbReference>
<dbReference type="Pfam" id="PF07247">
    <property type="entry name" value="AATase"/>
    <property type="match status" value="1"/>
</dbReference>
<dbReference type="Pfam" id="PF01778">
    <property type="entry name" value="Ribosomal_L28e"/>
    <property type="match status" value="1"/>
</dbReference>
<dbReference type="Gene3D" id="3.30.390.110">
    <property type="match status" value="1"/>
</dbReference>
<accession>A0A9W4J676</accession>
<dbReference type="GO" id="GO:0000470">
    <property type="term" value="P:maturation of LSU-rRNA"/>
    <property type="evidence" value="ECO:0007669"/>
    <property type="project" value="TreeGrafter"/>
</dbReference>